<dbReference type="InParanoid" id="A0A166N893"/>
<keyword evidence="2" id="KW-1185">Reference proteome</keyword>
<gene>
    <name evidence="1" type="ORF">EXIGLDRAFT_757372</name>
</gene>
<sequence length="288" mass="31466">MAHASTTTVAAARLDASSAVPEDPLDMQGLWPITTDLTNNLNQVAAGIVPLALLHNDSPTTPTLRQGLLELRARLVYAIEHMGVHIIGFSSQLMSTSSHAIAANLRRDPAADVPGDLAHFLTSILDGCASSRMLMNDCLAEWQSLYPRLVQFQETQGKHFPQNSVSSFLRTLGAFSTLPSASSGMQSAVQDVDASFRRVLQSLDRIEAFWRKRETLFTGSGYTFSNDQLLRFHISCNRLGESYLDFSDPLGATQVEISSVHPRITKSANVAANGTLRIQSAWRDLLPV</sequence>
<evidence type="ECO:0000313" key="2">
    <source>
        <dbReference type="Proteomes" id="UP000077266"/>
    </source>
</evidence>
<dbReference type="EMBL" id="KV426737">
    <property type="protein sequence ID" value="KZV78866.1"/>
    <property type="molecule type" value="Genomic_DNA"/>
</dbReference>
<accession>A0A166N893</accession>
<dbReference type="Proteomes" id="UP000077266">
    <property type="component" value="Unassembled WGS sequence"/>
</dbReference>
<evidence type="ECO:0000313" key="1">
    <source>
        <dbReference type="EMBL" id="KZV78866.1"/>
    </source>
</evidence>
<dbReference type="OrthoDB" id="10580069at2759"/>
<protein>
    <submittedName>
        <fullName evidence="1">Uncharacterized protein</fullName>
    </submittedName>
</protein>
<proteinExistence type="predicted"/>
<name>A0A166N893_EXIGL</name>
<dbReference type="AlphaFoldDB" id="A0A166N893"/>
<reference evidence="1 2" key="1">
    <citation type="journal article" date="2016" name="Mol. Biol. Evol.">
        <title>Comparative Genomics of Early-Diverging Mushroom-Forming Fungi Provides Insights into the Origins of Lignocellulose Decay Capabilities.</title>
        <authorList>
            <person name="Nagy L.G."/>
            <person name="Riley R."/>
            <person name="Tritt A."/>
            <person name="Adam C."/>
            <person name="Daum C."/>
            <person name="Floudas D."/>
            <person name="Sun H."/>
            <person name="Yadav J.S."/>
            <person name="Pangilinan J."/>
            <person name="Larsson K.H."/>
            <person name="Matsuura K."/>
            <person name="Barry K."/>
            <person name="Labutti K."/>
            <person name="Kuo R."/>
            <person name="Ohm R.A."/>
            <person name="Bhattacharya S.S."/>
            <person name="Shirouzu T."/>
            <person name="Yoshinaga Y."/>
            <person name="Martin F.M."/>
            <person name="Grigoriev I.V."/>
            <person name="Hibbett D.S."/>
        </authorList>
    </citation>
    <scope>NUCLEOTIDE SEQUENCE [LARGE SCALE GENOMIC DNA]</scope>
    <source>
        <strain evidence="1 2">HHB12029</strain>
    </source>
</reference>
<organism evidence="1 2">
    <name type="scientific">Exidia glandulosa HHB12029</name>
    <dbReference type="NCBI Taxonomy" id="1314781"/>
    <lineage>
        <taxon>Eukaryota</taxon>
        <taxon>Fungi</taxon>
        <taxon>Dikarya</taxon>
        <taxon>Basidiomycota</taxon>
        <taxon>Agaricomycotina</taxon>
        <taxon>Agaricomycetes</taxon>
        <taxon>Auriculariales</taxon>
        <taxon>Exidiaceae</taxon>
        <taxon>Exidia</taxon>
    </lineage>
</organism>